<accession>A0A150GH35</accession>
<dbReference type="Proteomes" id="UP000075714">
    <property type="component" value="Unassembled WGS sequence"/>
</dbReference>
<organism evidence="1 2">
    <name type="scientific">Gonium pectorale</name>
    <name type="common">Green alga</name>
    <dbReference type="NCBI Taxonomy" id="33097"/>
    <lineage>
        <taxon>Eukaryota</taxon>
        <taxon>Viridiplantae</taxon>
        <taxon>Chlorophyta</taxon>
        <taxon>core chlorophytes</taxon>
        <taxon>Chlorophyceae</taxon>
        <taxon>CS clade</taxon>
        <taxon>Chlamydomonadales</taxon>
        <taxon>Volvocaceae</taxon>
        <taxon>Gonium</taxon>
    </lineage>
</organism>
<dbReference type="GO" id="GO:0043023">
    <property type="term" value="F:ribosomal large subunit binding"/>
    <property type="evidence" value="ECO:0007669"/>
    <property type="project" value="TreeGrafter"/>
</dbReference>
<evidence type="ECO:0000313" key="2">
    <source>
        <dbReference type="Proteomes" id="UP000075714"/>
    </source>
</evidence>
<gene>
    <name evidence="1" type="ORF">GPECTOR_23g85</name>
</gene>
<proteinExistence type="predicted"/>
<dbReference type="Pfam" id="PF05833">
    <property type="entry name" value="NFACT_N"/>
    <property type="match status" value="1"/>
</dbReference>
<evidence type="ECO:0000313" key="1">
    <source>
        <dbReference type="EMBL" id="KXZ49158.1"/>
    </source>
</evidence>
<dbReference type="PANTHER" id="PTHR15239:SF6">
    <property type="entry name" value="RIBOSOME QUALITY CONTROL COMPLEX SUBUNIT NEMF"/>
    <property type="match status" value="1"/>
</dbReference>
<dbReference type="GO" id="GO:1990112">
    <property type="term" value="C:RQC complex"/>
    <property type="evidence" value="ECO:0007669"/>
    <property type="project" value="TreeGrafter"/>
</dbReference>
<protein>
    <submittedName>
        <fullName evidence="1">Uncharacterized protein</fullName>
    </submittedName>
</protein>
<dbReference type="GO" id="GO:0000049">
    <property type="term" value="F:tRNA binding"/>
    <property type="evidence" value="ECO:0007669"/>
    <property type="project" value="TreeGrafter"/>
</dbReference>
<name>A0A150GH35_GONPE</name>
<dbReference type="STRING" id="33097.A0A150GH35"/>
<reference evidence="2" key="1">
    <citation type="journal article" date="2016" name="Nat. Commun.">
        <title>The Gonium pectorale genome demonstrates co-option of cell cycle regulation during the evolution of multicellularity.</title>
        <authorList>
            <person name="Hanschen E.R."/>
            <person name="Marriage T.N."/>
            <person name="Ferris P.J."/>
            <person name="Hamaji T."/>
            <person name="Toyoda A."/>
            <person name="Fujiyama A."/>
            <person name="Neme R."/>
            <person name="Noguchi H."/>
            <person name="Minakuchi Y."/>
            <person name="Suzuki M."/>
            <person name="Kawai-Toyooka H."/>
            <person name="Smith D.R."/>
            <person name="Sparks H."/>
            <person name="Anderson J."/>
            <person name="Bakaric R."/>
            <person name="Luria V."/>
            <person name="Karger A."/>
            <person name="Kirschner M.W."/>
            <person name="Durand P.M."/>
            <person name="Michod R.E."/>
            <person name="Nozaki H."/>
            <person name="Olson B.J."/>
        </authorList>
    </citation>
    <scope>NUCLEOTIDE SEQUENCE [LARGE SCALE GENOMIC DNA]</scope>
    <source>
        <strain evidence="2">NIES-2863</strain>
    </source>
</reference>
<dbReference type="OrthoDB" id="436717at2759"/>
<dbReference type="PANTHER" id="PTHR15239">
    <property type="entry name" value="NUCLEAR EXPORT MEDIATOR FACTOR NEMF"/>
    <property type="match status" value="1"/>
</dbReference>
<dbReference type="InterPro" id="IPR051608">
    <property type="entry name" value="RQC_Subunit_NEMF"/>
</dbReference>
<keyword evidence="2" id="KW-1185">Reference proteome</keyword>
<comment type="caution">
    <text evidence="1">The sequence shown here is derived from an EMBL/GenBank/DDBJ whole genome shotgun (WGS) entry which is preliminary data.</text>
</comment>
<dbReference type="AlphaFoldDB" id="A0A150GH35"/>
<dbReference type="GO" id="GO:0072344">
    <property type="term" value="P:rescue of stalled ribosome"/>
    <property type="evidence" value="ECO:0007669"/>
    <property type="project" value="TreeGrafter"/>
</dbReference>
<sequence length="121" mass="12972">MPDKTSLCLRLRTPAGQGWLRVCWHPTAGRLTMMTHGSSPERGNASELYSLGEQVHSALTGLVLVGVSLPAAWERVAELAFGVRPGEAPSHRLVCEVMARYSNVILTDAEGVVLAAAYQGD</sequence>
<dbReference type="Gene3D" id="2.30.310.10">
    <property type="entry name" value="ibrinogen binding protein from staphylococcus aureus domain"/>
    <property type="match status" value="1"/>
</dbReference>
<dbReference type="EMBL" id="LSYV01000024">
    <property type="protein sequence ID" value="KXZ49158.1"/>
    <property type="molecule type" value="Genomic_DNA"/>
</dbReference>